<dbReference type="Pfam" id="PF00710">
    <property type="entry name" value="Asparaginase"/>
    <property type="match status" value="1"/>
</dbReference>
<feature type="domain" description="L-asparaginase N-terminal" evidence="7">
    <location>
        <begin position="9"/>
        <end position="179"/>
    </location>
</feature>
<dbReference type="InterPro" id="IPR027473">
    <property type="entry name" value="L-asparaginase_C"/>
</dbReference>
<evidence type="ECO:0000256" key="4">
    <source>
        <dbReference type="PIRSR" id="PIRSR001220-1"/>
    </source>
</evidence>
<dbReference type="InterPro" id="IPR036152">
    <property type="entry name" value="Asp/glu_Ase-like_sf"/>
</dbReference>
<dbReference type="EMBL" id="CP059404">
    <property type="protein sequence ID" value="QNE89841.1"/>
    <property type="molecule type" value="Genomic_DNA"/>
</dbReference>
<evidence type="ECO:0000256" key="6">
    <source>
        <dbReference type="PROSITE-ProRule" id="PRU10099"/>
    </source>
</evidence>
<dbReference type="InterPro" id="IPR004550">
    <property type="entry name" value="AsnASE_II"/>
</dbReference>
<keyword evidence="10" id="KW-1185">Reference proteome</keyword>
<feature type="binding site" evidence="5">
    <location>
        <begin position="94"/>
        <end position="95"/>
    </location>
    <ligand>
        <name>substrate</name>
    </ligand>
</feature>
<name>A0A7G7CQH5_9CORY</name>
<comment type="similarity">
    <text evidence="1">Belongs to the asparaginase 1 family.</text>
</comment>
<evidence type="ECO:0000256" key="3">
    <source>
        <dbReference type="ARBA" id="ARBA00022801"/>
    </source>
</evidence>
<dbReference type="PROSITE" id="PS51257">
    <property type="entry name" value="PROKAR_LIPOPROTEIN"/>
    <property type="match status" value="1"/>
</dbReference>
<organism evidence="9 10">
    <name type="scientific">Corynebacterium incognita</name>
    <dbReference type="NCBI Taxonomy" id="2754725"/>
    <lineage>
        <taxon>Bacteria</taxon>
        <taxon>Bacillati</taxon>
        <taxon>Actinomycetota</taxon>
        <taxon>Actinomycetes</taxon>
        <taxon>Mycobacteriales</taxon>
        <taxon>Corynebacteriaceae</taxon>
        <taxon>Corynebacterium</taxon>
    </lineage>
</organism>
<dbReference type="PANTHER" id="PTHR11707">
    <property type="entry name" value="L-ASPARAGINASE"/>
    <property type="match status" value="1"/>
</dbReference>
<evidence type="ECO:0000313" key="9">
    <source>
        <dbReference type="EMBL" id="QNE89841.1"/>
    </source>
</evidence>
<dbReference type="SFLD" id="SFLDS00057">
    <property type="entry name" value="Glutaminase/Asparaginase"/>
    <property type="match status" value="1"/>
</dbReference>
<dbReference type="CDD" id="cd08964">
    <property type="entry name" value="L-asparaginase_II"/>
    <property type="match status" value="1"/>
</dbReference>
<dbReference type="PIRSF" id="PIRSF001220">
    <property type="entry name" value="L-ASNase_gatD"/>
    <property type="match status" value="1"/>
</dbReference>
<feature type="domain" description="Asparaginase/glutaminase C-terminal" evidence="8">
    <location>
        <begin position="196"/>
        <end position="307"/>
    </location>
</feature>
<evidence type="ECO:0000259" key="7">
    <source>
        <dbReference type="Pfam" id="PF00710"/>
    </source>
</evidence>
<dbReference type="Proteomes" id="UP000515743">
    <property type="component" value="Chromosome"/>
</dbReference>
<dbReference type="InterPro" id="IPR037152">
    <property type="entry name" value="L-asparaginase_N_sf"/>
</dbReference>
<dbReference type="InterPro" id="IPR027474">
    <property type="entry name" value="L-asparaginase_N"/>
</dbReference>
<dbReference type="PROSITE" id="PS00144">
    <property type="entry name" value="ASN_GLN_ASE_1"/>
    <property type="match status" value="1"/>
</dbReference>
<dbReference type="KEGG" id="cik:H0194_01970"/>
<feature type="binding site" evidence="5">
    <location>
        <position position="61"/>
    </location>
    <ligand>
        <name>substrate</name>
    </ligand>
</feature>
<sequence>MNHSSHRPRIAVLATGGTIACTADANGALVPTVDCAGLLDAVASALKGIDTVAVDLVQLDSSSITLADLDLIVSAVHEQLRNDSIDGVVLTHGTDSMEETAMALDLFHDRSKPVVMTGAQRAFDHPQSDGLTNLVDALRLAARGNVSDVVIQFGSQTIPARGAYKKHTTELRAFSSIAVNRPSALPLPVTPLAGNKVATIAAYPGGARLLIDAAVSAGYQGLVVSAMGSGNMGPDMGAAVADALREGVKVVISSRVAEGDIKLSYGGAGGGATLADLGAVGSGRLRAGQARIALAAALATGTDVAELV</sequence>
<gene>
    <name evidence="9" type="ORF">H0194_01970</name>
</gene>
<dbReference type="EC" id="3.5.1.1" evidence="2"/>
<evidence type="ECO:0000256" key="5">
    <source>
        <dbReference type="PIRSR" id="PIRSR001220-2"/>
    </source>
</evidence>
<dbReference type="RefSeq" id="WP_185176215.1">
    <property type="nucleotide sequence ID" value="NZ_CP059404.1"/>
</dbReference>
<dbReference type="InterPro" id="IPR040919">
    <property type="entry name" value="Asparaginase_C"/>
</dbReference>
<evidence type="ECO:0000256" key="2">
    <source>
        <dbReference type="ARBA" id="ARBA00012920"/>
    </source>
</evidence>
<evidence type="ECO:0000313" key="10">
    <source>
        <dbReference type="Proteomes" id="UP000515743"/>
    </source>
</evidence>
<evidence type="ECO:0000256" key="1">
    <source>
        <dbReference type="ARBA" id="ARBA00010518"/>
    </source>
</evidence>
<dbReference type="Pfam" id="PF17763">
    <property type="entry name" value="Asparaginase_C"/>
    <property type="match status" value="1"/>
</dbReference>
<dbReference type="Gene3D" id="3.40.50.1170">
    <property type="entry name" value="L-asparaginase, N-terminal domain"/>
    <property type="match status" value="1"/>
</dbReference>
<proteinExistence type="inferred from homology"/>
<accession>A0A7G7CQH5</accession>
<dbReference type="SMART" id="SM00870">
    <property type="entry name" value="Asparaginase"/>
    <property type="match status" value="1"/>
</dbReference>
<feature type="active site" evidence="6">
    <location>
        <position position="18"/>
    </location>
</feature>
<dbReference type="InterPro" id="IPR006034">
    <property type="entry name" value="Asparaginase/glutaminase-like"/>
</dbReference>
<dbReference type="PRINTS" id="PR00139">
    <property type="entry name" value="ASNGLNASE"/>
</dbReference>
<dbReference type="GO" id="GO:0006528">
    <property type="term" value="P:asparagine metabolic process"/>
    <property type="evidence" value="ECO:0007669"/>
    <property type="project" value="InterPro"/>
</dbReference>
<dbReference type="InterPro" id="IPR020827">
    <property type="entry name" value="Asparaginase/glutaminase_AS1"/>
</dbReference>
<protein>
    <recommendedName>
        <fullName evidence="2">asparaginase</fullName>
        <ecNumber evidence="2">3.5.1.1</ecNumber>
    </recommendedName>
</protein>
<keyword evidence="3" id="KW-0378">Hydrolase</keyword>
<dbReference type="GO" id="GO:0004067">
    <property type="term" value="F:asparaginase activity"/>
    <property type="evidence" value="ECO:0007669"/>
    <property type="project" value="UniProtKB-UniRule"/>
</dbReference>
<dbReference type="Gene3D" id="3.40.50.40">
    <property type="match status" value="1"/>
</dbReference>
<dbReference type="PANTHER" id="PTHR11707:SF28">
    <property type="entry name" value="60 KDA LYSOPHOSPHOLIPASE"/>
    <property type="match status" value="1"/>
</dbReference>
<dbReference type="PROSITE" id="PS51732">
    <property type="entry name" value="ASN_GLN_ASE_3"/>
    <property type="match status" value="1"/>
</dbReference>
<dbReference type="SUPFAM" id="SSF53774">
    <property type="entry name" value="Glutaminase/Asparaginase"/>
    <property type="match status" value="1"/>
</dbReference>
<feature type="active site" description="O-isoaspartyl threonine intermediate" evidence="4">
    <location>
        <position position="18"/>
    </location>
</feature>
<dbReference type="AlphaFoldDB" id="A0A7G7CQH5"/>
<reference evidence="9 10" key="1">
    <citation type="submission" date="2020-07" db="EMBL/GenBank/DDBJ databases">
        <title>Complete genome and description of Corynebacterium incognita strain Marseille-Q3630 sp. nov.</title>
        <authorList>
            <person name="Boxberger M."/>
        </authorList>
    </citation>
    <scope>NUCLEOTIDE SEQUENCE [LARGE SCALE GENOMIC DNA]</scope>
    <source>
        <strain evidence="9 10">Marseille-Q3630</strain>
    </source>
</reference>
<dbReference type="PIRSF" id="PIRSF500176">
    <property type="entry name" value="L_ASNase"/>
    <property type="match status" value="1"/>
</dbReference>
<evidence type="ECO:0000259" key="8">
    <source>
        <dbReference type="Pfam" id="PF17763"/>
    </source>
</evidence>